<dbReference type="Gramene" id="rna44440">
    <property type="protein sequence ID" value="RHN49593.1"/>
    <property type="gene ID" value="gene44440"/>
</dbReference>
<dbReference type="EC" id="1.1.3.-" evidence="1"/>
<dbReference type="AlphaFoldDB" id="A0A396HAA7"/>
<comment type="caution">
    <text evidence="1">The sequence shown here is derived from an EMBL/GenBank/DDBJ whole genome shotgun (WGS) entry which is preliminary data.</text>
</comment>
<evidence type="ECO:0000313" key="1">
    <source>
        <dbReference type="EMBL" id="RHN49593.1"/>
    </source>
</evidence>
<name>A0A396HAA7_MEDTR</name>
<gene>
    <name evidence="1" type="ORF">MtrunA17_Chr7g0276171</name>
</gene>
<evidence type="ECO:0000313" key="2">
    <source>
        <dbReference type="Proteomes" id="UP000265566"/>
    </source>
</evidence>
<sequence>MQSLGTCLDSLDNQMVTACSWDSRIKGEFYHQTTFSISLSIVKNFIQDVQKLVELEPKA</sequence>
<organism evidence="1 2">
    <name type="scientific">Medicago truncatula</name>
    <name type="common">Barrel medic</name>
    <name type="synonym">Medicago tribuloides</name>
    <dbReference type="NCBI Taxonomy" id="3880"/>
    <lineage>
        <taxon>Eukaryota</taxon>
        <taxon>Viridiplantae</taxon>
        <taxon>Streptophyta</taxon>
        <taxon>Embryophyta</taxon>
        <taxon>Tracheophyta</taxon>
        <taxon>Spermatophyta</taxon>
        <taxon>Magnoliopsida</taxon>
        <taxon>eudicotyledons</taxon>
        <taxon>Gunneridae</taxon>
        <taxon>Pentapetalae</taxon>
        <taxon>rosids</taxon>
        <taxon>fabids</taxon>
        <taxon>Fabales</taxon>
        <taxon>Fabaceae</taxon>
        <taxon>Papilionoideae</taxon>
        <taxon>50 kb inversion clade</taxon>
        <taxon>NPAAA clade</taxon>
        <taxon>Hologalegina</taxon>
        <taxon>IRL clade</taxon>
        <taxon>Trifolieae</taxon>
        <taxon>Medicago</taxon>
    </lineage>
</organism>
<dbReference type="GO" id="GO:0016491">
    <property type="term" value="F:oxidoreductase activity"/>
    <property type="evidence" value="ECO:0007669"/>
    <property type="project" value="UniProtKB-KW"/>
</dbReference>
<accession>A0A396HAA7</accession>
<protein>
    <submittedName>
        <fullName evidence="1">Putative oxidoreductase</fullName>
        <ecNumber evidence="1">1.1.3.-</ecNumber>
    </submittedName>
</protein>
<dbReference type="EMBL" id="PSQE01000007">
    <property type="protein sequence ID" value="RHN49593.1"/>
    <property type="molecule type" value="Genomic_DNA"/>
</dbReference>
<proteinExistence type="predicted"/>
<reference evidence="2" key="1">
    <citation type="journal article" date="2018" name="Nat. Plants">
        <title>Whole-genome landscape of Medicago truncatula symbiotic genes.</title>
        <authorList>
            <person name="Pecrix Y."/>
            <person name="Staton S.E."/>
            <person name="Sallet E."/>
            <person name="Lelandais-Briere C."/>
            <person name="Moreau S."/>
            <person name="Carrere S."/>
            <person name="Blein T."/>
            <person name="Jardinaud M.F."/>
            <person name="Latrasse D."/>
            <person name="Zouine M."/>
            <person name="Zahm M."/>
            <person name="Kreplak J."/>
            <person name="Mayjonade B."/>
            <person name="Satge C."/>
            <person name="Perez M."/>
            <person name="Cauet S."/>
            <person name="Marande W."/>
            <person name="Chantry-Darmon C."/>
            <person name="Lopez-Roques C."/>
            <person name="Bouchez O."/>
            <person name="Berard A."/>
            <person name="Debelle F."/>
            <person name="Munos S."/>
            <person name="Bendahmane A."/>
            <person name="Berges H."/>
            <person name="Niebel A."/>
            <person name="Buitink J."/>
            <person name="Frugier F."/>
            <person name="Benhamed M."/>
            <person name="Crespi M."/>
            <person name="Gouzy J."/>
            <person name="Gamas P."/>
        </authorList>
    </citation>
    <scope>NUCLEOTIDE SEQUENCE [LARGE SCALE GENOMIC DNA]</scope>
    <source>
        <strain evidence="2">cv. Jemalong A17</strain>
    </source>
</reference>
<keyword evidence="1" id="KW-0560">Oxidoreductase</keyword>
<dbReference type="Proteomes" id="UP000265566">
    <property type="component" value="Chromosome 7"/>
</dbReference>